<dbReference type="GO" id="GO:0003677">
    <property type="term" value="F:DNA binding"/>
    <property type="evidence" value="ECO:0007669"/>
    <property type="project" value="InterPro"/>
</dbReference>
<name>A0A2S6H1T5_9PSEU</name>
<dbReference type="InterPro" id="IPR027417">
    <property type="entry name" value="P-loop_NTPase"/>
</dbReference>
<dbReference type="InterPro" id="IPR036388">
    <property type="entry name" value="WH-like_DNA-bd_sf"/>
</dbReference>
<evidence type="ECO:0000313" key="2">
    <source>
        <dbReference type="EMBL" id="PPK71423.1"/>
    </source>
</evidence>
<sequence length="914" mass="98292">MTHTDGSARLGDALARTDSVRAAELALLLAAVFDPDAPGRVIAVVGEPGSGKTHLLGVLVRERQWSERPATVHQCARRGPGTGRATMDQVRTLLRRARRADEREVAVVSRLRPRRSTRELVVIDDAHLADEATVAELCDMAAGTTAPLADVVIALRGRQTPAHLDEALRMAAVYGQAVRVDLGPLSDEQLLAVSPAPLDARRRSAGNPFALLALQALDESARLGTDTAVAPYEFAVLRETRDLTLNERVVLHAAAVLRSRFDRDLLAEVAEVDPLVVAASVESLARRDLLRPDQGDRLSLRDDVFGTLLHRTIDPCWSARAHQRAIQRLTARGLAERELGFHLVNSLSRAREGELARIVAAAGELTSGDITSAISWLTSVLTEAPLDSEVGVSARLALSGALAQVGRVAESRELLFTVHDAGTADPVELSRQVAAVAVVEGVLGHDVQVMDLLTERLRGTASTDPGRPALVLANAFREHFAGWRGEPTPLDGAIEAARGHGDHLVAAGLLAIRALEAIPSGRVREATDDLTAAGELVDRAPEHQLAAALPTVVLLSLGSLYSGRYPEARRYLVRGVGVANARQQQFLLPTLHVLLSEAERQLGRLRPAYDAADDAIIESGGNNHRHAQALALKSLAEVWREAPGDGRARVLAQQALAQQSVPWGGINGCASLAALPLAKCAWLDGDAKHCVTLLLNEGRGVALLGIPIWHRAATWELLCAAAVDAGMSVAEESANHAIKHAQRFPLPHNVAYAELARGHERRAERLVMRAVHHYDRAAELFAMAGMQVEQAYALGHAVRLLSATGHRDGAADRADLGREVARRCAAQTLLAWFTCPEPRAVDAAPVEVAVLGELTRREREIALLVSSGMKRKDIAEALEISLRTVDVHLTRIYRKTGVRSQVQLALALTQETGF</sequence>
<dbReference type="InterPro" id="IPR016032">
    <property type="entry name" value="Sig_transdc_resp-reg_C-effctor"/>
</dbReference>
<dbReference type="RefSeq" id="WP_104476593.1">
    <property type="nucleotide sequence ID" value="NZ_CP154825.1"/>
</dbReference>
<comment type="caution">
    <text evidence="2">The sequence shown here is derived from an EMBL/GenBank/DDBJ whole genome shotgun (WGS) entry which is preliminary data.</text>
</comment>
<accession>A0A2S6H1T5</accession>
<dbReference type="EMBL" id="PTIX01000001">
    <property type="protein sequence ID" value="PPK71423.1"/>
    <property type="molecule type" value="Genomic_DNA"/>
</dbReference>
<dbReference type="SMART" id="SM00421">
    <property type="entry name" value="HTH_LUXR"/>
    <property type="match status" value="1"/>
</dbReference>
<dbReference type="Pfam" id="PF13401">
    <property type="entry name" value="AAA_22"/>
    <property type="match status" value="1"/>
</dbReference>
<evidence type="ECO:0000313" key="3">
    <source>
        <dbReference type="Proteomes" id="UP000239203"/>
    </source>
</evidence>
<dbReference type="InterPro" id="IPR049945">
    <property type="entry name" value="AAA_22"/>
</dbReference>
<dbReference type="InterPro" id="IPR003593">
    <property type="entry name" value="AAA+_ATPase"/>
</dbReference>
<dbReference type="SMART" id="SM00382">
    <property type="entry name" value="AAA"/>
    <property type="match status" value="1"/>
</dbReference>
<proteinExistence type="predicted"/>
<dbReference type="GO" id="GO:0006355">
    <property type="term" value="P:regulation of DNA-templated transcription"/>
    <property type="evidence" value="ECO:0007669"/>
    <property type="project" value="InterPro"/>
</dbReference>
<dbReference type="CDD" id="cd06170">
    <property type="entry name" value="LuxR_C_like"/>
    <property type="match status" value="1"/>
</dbReference>
<dbReference type="Proteomes" id="UP000239203">
    <property type="component" value="Unassembled WGS sequence"/>
</dbReference>
<dbReference type="Pfam" id="PF00196">
    <property type="entry name" value="GerE"/>
    <property type="match status" value="1"/>
</dbReference>
<organism evidence="2 3">
    <name type="scientific">Actinokineospora auranticolor</name>
    <dbReference type="NCBI Taxonomy" id="155976"/>
    <lineage>
        <taxon>Bacteria</taxon>
        <taxon>Bacillati</taxon>
        <taxon>Actinomycetota</taxon>
        <taxon>Actinomycetes</taxon>
        <taxon>Pseudonocardiales</taxon>
        <taxon>Pseudonocardiaceae</taxon>
        <taxon>Actinokineospora</taxon>
    </lineage>
</organism>
<dbReference type="SUPFAM" id="SSF52540">
    <property type="entry name" value="P-loop containing nucleoside triphosphate hydrolases"/>
    <property type="match status" value="1"/>
</dbReference>
<dbReference type="PROSITE" id="PS50043">
    <property type="entry name" value="HTH_LUXR_2"/>
    <property type="match status" value="1"/>
</dbReference>
<gene>
    <name evidence="2" type="ORF">CLV40_101613</name>
</gene>
<evidence type="ECO:0000259" key="1">
    <source>
        <dbReference type="PROSITE" id="PS50043"/>
    </source>
</evidence>
<dbReference type="Gene3D" id="3.40.50.300">
    <property type="entry name" value="P-loop containing nucleotide triphosphate hydrolases"/>
    <property type="match status" value="1"/>
</dbReference>
<keyword evidence="3" id="KW-1185">Reference proteome</keyword>
<dbReference type="Gene3D" id="1.10.10.10">
    <property type="entry name" value="Winged helix-like DNA-binding domain superfamily/Winged helix DNA-binding domain"/>
    <property type="match status" value="1"/>
</dbReference>
<dbReference type="PRINTS" id="PR00038">
    <property type="entry name" value="HTHLUXR"/>
</dbReference>
<dbReference type="InterPro" id="IPR000792">
    <property type="entry name" value="Tscrpt_reg_LuxR_C"/>
</dbReference>
<protein>
    <submittedName>
        <fullName evidence="2">Regulatory LuxR family protein</fullName>
    </submittedName>
</protein>
<dbReference type="SUPFAM" id="SSF46894">
    <property type="entry name" value="C-terminal effector domain of the bipartite response regulators"/>
    <property type="match status" value="1"/>
</dbReference>
<dbReference type="GO" id="GO:0016887">
    <property type="term" value="F:ATP hydrolysis activity"/>
    <property type="evidence" value="ECO:0007669"/>
    <property type="project" value="InterPro"/>
</dbReference>
<dbReference type="OrthoDB" id="3178131at2"/>
<dbReference type="AlphaFoldDB" id="A0A2S6H1T5"/>
<feature type="domain" description="HTH luxR-type" evidence="1">
    <location>
        <begin position="847"/>
        <end position="912"/>
    </location>
</feature>
<reference evidence="2 3" key="1">
    <citation type="submission" date="2018-02" db="EMBL/GenBank/DDBJ databases">
        <title>Genomic Encyclopedia of Archaeal and Bacterial Type Strains, Phase II (KMG-II): from individual species to whole genera.</title>
        <authorList>
            <person name="Goeker M."/>
        </authorList>
    </citation>
    <scope>NUCLEOTIDE SEQUENCE [LARGE SCALE GENOMIC DNA]</scope>
    <source>
        <strain evidence="2 3">YU 961-1</strain>
    </source>
</reference>